<sequence>PFFYQGICEGSTGASITSANITGGGFSFIRAIMDTILES</sequence>
<dbReference type="Proteomes" id="UP000789920">
    <property type="component" value="Unassembled WGS sequence"/>
</dbReference>
<name>A0ACA9P7G5_9GLOM</name>
<protein>
    <submittedName>
        <fullName evidence="1">27302_t:CDS:1</fullName>
    </submittedName>
</protein>
<comment type="caution">
    <text evidence="1">The sequence shown here is derived from an EMBL/GenBank/DDBJ whole genome shotgun (WGS) entry which is preliminary data.</text>
</comment>
<reference evidence="1" key="1">
    <citation type="submission" date="2021-06" db="EMBL/GenBank/DDBJ databases">
        <authorList>
            <person name="Kallberg Y."/>
            <person name="Tangrot J."/>
            <person name="Rosling A."/>
        </authorList>
    </citation>
    <scope>NUCLEOTIDE SEQUENCE</scope>
    <source>
        <strain evidence="1">MA461A</strain>
    </source>
</reference>
<gene>
    <name evidence="1" type="ORF">RPERSI_LOCUS9735</name>
</gene>
<proteinExistence type="predicted"/>
<organism evidence="1 2">
    <name type="scientific">Racocetra persica</name>
    <dbReference type="NCBI Taxonomy" id="160502"/>
    <lineage>
        <taxon>Eukaryota</taxon>
        <taxon>Fungi</taxon>
        <taxon>Fungi incertae sedis</taxon>
        <taxon>Mucoromycota</taxon>
        <taxon>Glomeromycotina</taxon>
        <taxon>Glomeromycetes</taxon>
        <taxon>Diversisporales</taxon>
        <taxon>Gigasporaceae</taxon>
        <taxon>Racocetra</taxon>
    </lineage>
</organism>
<feature type="non-terminal residue" evidence="1">
    <location>
        <position position="1"/>
    </location>
</feature>
<dbReference type="EMBL" id="CAJVQC010018618">
    <property type="protein sequence ID" value="CAG8694889.1"/>
    <property type="molecule type" value="Genomic_DNA"/>
</dbReference>
<keyword evidence="2" id="KW-1185">Reference proteome</keyword>
<evidence type="ECO:0000313" key="2">
    <source>
        <dbReference type="Proteomes" id="UP000789920"/>
    </source>
</evidence>
<accession>A0ACA9P7G5</accession>
<evidence type="ECO:0000313" key="1">
    <source>
        <dbReference type="EMBL" id="CAG8694889.1"/>
    </source>
</evidence>